<keyword evidence="2" id="KW-0812">Transmembrane</keyword>
<reference evidence="4" key="1">
    <citation type="submission" date="2021-01" db="EMBL/GenBank/DDBJ databases">
        <authorList>
            <person name="Corre E."/>
            <person name="Pelletier E."/>
            <person name="Niang G."/>
            <person name="Scheremetjew M."/>
            <person name="Finn R."/>
            <person name="Kale V."/>
            <person name="Holt S."/>
            <person name="Cochrane G."/>
            <person name="Meng A."/>
            <person name="Brown T."/>
            <person name="Cohen L."/>
        </authorList>
    </citation>
    <scope>NUCLEOTIDE SEQUENCE</scope>
    <source>
        <strain evidence="4">CCMP127</strain>
    </source>
</reference>
<feature type="region of interest" description="Disordered" evidence="1">
    <location>
        <begin position="45"/>
        <end position="70"/>
    </location>
</feature>
<organism evidence="4">
    <name type="scientific">Amphora coffeiformis</name>
    <dbReference type="NCBI Taxonomy" id="265554"/>
    <lineage>
        <taxon>Eukaryota</taxon>
        <taxon>Sar</taxon>
        <taxon>Stramenopiles</taxon>
        <taxon>Ochrophyta</taxon>
        <taxon>Bacillariophyta</taxon>
        <taxon>Bacillariophyceae</taxon>
        <taxon>Bacillariophycidae</taxon>
        <taxon>Thalassiophysales</taxon>
        <taxon>Catenulaceae</taxon>
        <taxon>Amphora</taxon>
    </lineage>
</organism>
<keyword evidence="3" id="KW-0732">Signal</keyword>
<feature type="transmembrane region" description="Helical" evidence="2">
    <location>
        <begin position="128"/>
        <end position="148"/>
    </location>
</feature>
<evidence type="ECO:0000256" key="2">
    <source>
        <dbReference type="SAM" id="Phobius"/>
    </source>
</evidence>
<sequence length="307" mass="33455">MTVVNNTALTLVALASSILGDNTAFAFVRGTARHPTAAVSLGRSPCFRGKTSPRRQNLGDSDSLHDRTDKVEDNQSAKTLPLFGPSFRKNLPLGRRHEHGIFAFYSCLGTALLVLRKASFLSQRTVESTFSVLWVSMVLSISFLEAWVKFQAPFLRKHVAVDVGRHIFCALNTAELALSTCFSFVLATSMRPSMLLPAMALLSLWVEILVVAPKLYTRAKHNIVSQATKDLAVLNDLEKSALKELSNEVHGKPLPDPRWHLVYVGLEVVKLVSLATFVVWSASPPASAAVYRPATISAAASAWSIGV</sequence>
<accession>A0A7S3KZV5</accession>
<dbReference type="EMBL" id="HBIM01004938">
    <property type="protein sequence ID" value="CAE0406333.1"/>
    <property type="molecule type" value="Transcribed_RNA"/>
</dbReference>
<keyword evidence="2" id="KW-0472">Membrane</keyword>
<name>A0A7S3KZV5_9STRA</name>
<feature type="transmembrane region" description="Helical" evidence="2">
    <location>
        <begin position="99"/>
        <end position="116"/>
    </location>
</feature>
<proteinExistence type="predicted"/>
<feature type="signal peptide" evidence="3">
    <location>
        <begin position="1"/>
        <end position="20"/>
    </location>
</feature>
<keyword evidence="2" id="KW-1133">Transmembrane helix</keyword>
<evidence type="ECO:0000313" key="4">
    <source>
        <dbReference type="EMBL" id="CAE0406333.1"/>
    </source>
</evidence>
<dbReference type="AlphaFoldDB" id="A0A7S3KZV5"/>
<protein>
    <submittedName>
        <fullName evidence="4">Uncharacterized protein</fullName>
    </submittedName>
</protein>
<feature type="transmembrane region" description="Helical" evidence="2">
    <location>
        <begin position="194"/>
        <end position="212"/>
    </location>
</feature>
<gene>
    <name evidence="4" type="ORF">ACOF00016_LOCUS4219</name>
</gene>
<feature type="chain" id="PRO_5030725118" evidence="3">
    <location>
        <begin position="21"/>
        <end position="307"/>
    </location>
</feature>
<evidence type="ECO:0000256" key="3">
    <source>
        <dbReference type="SAM" id="SignalP"/>
    </source>
</evidence>
<evidence type="ECO:0000256" key="1">
    <source>
        <dbReference type="SAM" id="MobiDB-lite"/>
    </source>
</evidence>